<sequence>MGAIQKLAVGPDDAAAMTSHSRSAIYDAMNSKSLRSFKSGKRRLILVKDLESWLNELAKSNSM</sequence>
<dbReference type="EMBL" id="LR134318">
    <property type="protein sequence ID" value="VEF12386.1"/>
    <property type="molecule type" value="Genomic_DNA"/>
</dbReference>
<dbReference type="InterPro" id="IPR041657">
    <property type="entry name" value="HTH_17"/>
</dbReference>
<dbReference type="Pfam" id="PF12728">
    <property type="entry name" value="HTH_17"/>
    <property type="match status" value="1"/>
</dbReference>
<protein>
    <submittedName>
        <fullName evidence="2">Excisionase</fullName>
    </submittedName>
</protein>
<feature type="domain" description="Helix-turn-helix" evidence="1">
    <location>
        <begin position="11"/>
        <end position="56"/>
    </location>
</feature>
<dbReference type="OrthoDB" id="6050739at2"/>
<dbReference type="AlphaFoldDB" id="A0A3S4PI35"/>
<organism evidence="2 3">
    <name type="scientific">Pseudomonas fluorescens</name>
    <dbReference type="NCBI Taxonomy" id="294"/>
    <lineage>
        <taxon>Bacteria</taxon>
        <taxon>Pseudomonadati</taxon>
        <taxon>Pseudomonadota</taxon>
        <taxon>Gammaproteobacteria</taxon>
        <taxon>Pseudomonadales</taxon>
        <taxon>Pseudomonadaceae</taxon>
        <taxon>Pseudomonas</taxon>
    </lineage>
</organism>
<evidence type="ECO:0000313" key="3">
    <source>
        <dbReference type="Proteomes" id="UP000281909"/>
    </source>
</evidence>
<accession>A0A3S4PI35</accession>
<evidence type="ECO:0000259" key="1">
    <source>
        <dbReference type="Pfam" id="PF12728"/>
    </source>
</evidence>
<name>A0A3S4PI35_PSEFL</name>
<dbReference type="Proteomes" id="UP000281909">
    <property type="component" value="Chromosome"/>
</dbReference>
<evidence type="ECO:0000313" key="2">
    <source>
        <dbReference type="EMBL" id="VEF12386.1"/>
    </source>
</evidence>
<gene>
    <name evidence="2" type="ORF">NCTC9428_04034</name>
</gene>
<proteinExistence type="predicted"/>
<reference evidence="2 3" key="1">
    <citation type="submission" date="2018-12" db="EMBL/GenBank/DDBJ databases">
        <authorList>
            <consortium name="Pathogen Informatics"/>
        </authorList>
    </citation>
    <scope>NUCLEOTIDE SEQUENCE [LARGE SCALE GENOMIC DNA]</scope>
    <source>
        <strain evidence="2 3">NCTC9428</strain>
    </source>
</reference>